<dbReference type="Proteomes" id="UP000037511">
    <property type="component" value="Unassembled WGS sequence"/>
</dbReference>
<dbReference type="AlphaFoldDB" id="A0AAW3I1P6"/>
<dbReference type="InterPro" id="IPR029039">
    <property type="entry name" value="Flavoprotein-like_sf"/>
</dbReference>
<protein>
    <submittedName>
        <fullName evidence="1">Uncharacterized protein</fullName>
    </submittedName>
</protein>
<dbReference type="Gene3D" id="3.40.50.360">
    <property type="match status" value="1"/>
</dbReference>
<proteinExistence type="predicted"/>
<evidence type="ECO:0000313" key="2">
    <source>
        <dbReference type="Proteomes" id="UP000037511"/>
    </source>
</evidence>
<gene>
    <name evidence="1" type="ORF">AFM18_18905</name>
</gene>
<comment type="caution">
    <text evidence="1">The sequence shown here is derived from an EMBL/GenBank/DDBJ whole genome shotgun (WGS) entry which is preliminary data.</text>
</comment>
<dbReference type="EMBL" id="LGVG01000025">
    <property type="protein sequence ID" value="KNE26223.1"/>
    <property type="molecule type" value="Genomic_DNA"/>
</dbReference>
<evidence type="ECO:0000313" key="1">
    <source>
        <dbReference type="EMBL" id="KNE26223.1"/>
    </source>
</evidence>
<organism evidence="1 2">
    <name type="scientific">Achromobacter spanius</name>
    <dbReference type="NCBI Taxonomy" id="217203"/>
    <lineage>
        <taxon>Bacteria</taxon>
        <taxon>Pseudomonadati</taxon>
        <taxon>Pseudomonadota</taxon>
        <taxon>Betaproteobacteria</taxon>
        <taxon>Burkholderiales</taxon>
        <taxon>Alcaligenaceae</taxon>
        <taxon>Achromobacter</taxon>
    </lineage>
</organism>
<name>A0AAW3I1P6_9BURK</name>
<sequence length="68" mass="7912">MLGEHSISLFSKGDRRVDRLVDVIEELMKFTLLTRAVAPYLVDRDTEARRLPPLRLHGRDSTRYRSAD</sequence>
<accession>A0AAW3I1P6</accession>
<reference evidence="1 2" key="1">
    <citation type="submission" date="2015-07" db="EMBL/GenBank/DDBJ databases">
        <title>Draft genome of Achromobacter spanius.</title>
        <authorList>
            <person name="Wang X."/>
        </authorList>
    </citation>
    <scope>NUCLEOTIDE SEQUENCE [LARGE SCALE GENOMIC DNA]</scope>
    <source>
        <strain evidence="1 2">CGMCC9173</strain>
    </source>
</reference>